<reference evidence="8" key="1">
    <citation type="journal article" date="2020" name="mSystems">
        <title>Genome- and Community-Level Interaction Insights into Carbon Utilization and Element Cycling Functions of Hydrothermarchaeota in Hydrothermal Sediment.</title>
        <authorList>
            <person name="Zhou Z."/>
            <person name="Liu Y."/>
            <person name="Xu W."/>
            <person name="Pan J."/>
            <person name="Luo Z.H."/>
            <person name="Li M."/>
        </authorList>
    </citation>
    <scope>NUCLEOTIDE SEQUENCE [LARGE SCALE GENOMIC DNA]</scope>
    <source>
        <strain evidence="8">SpSt-381</strain>
    </source>
</reference>
<protein>
    <recommendedName>
        <fullName evidence="9">Caa(3)-type oxidase subunit IV</fullName>
    </recommendedName>
</protein>
<evidence type="ECO:0000256" key="4">
    <source>
        <dbReference type="ARBA" id="ARBA00022989"/>
    </source>
</evidence>
<dbReference type="InterPro" id="IPR005171">
    <property type="entry name" value="Cyt_c_oxidase_su4_prok"/>
</dbReference>
<dbReference type="NCBIfam" id="TIGR02229">
    <property type="entry name" value="caa3_sub_IV"/>
    <property type="match status" value="1"/>
</dbReference>
<feature type="region of interest" description="Disordered" evidence="6">
    <location>
        <begin position="125"/>
        <end position="157"/>
    </location>
</feature>
<dbReference type="Pfam" id="PF03626">
    <property type="entry name" value="COX4_pro"/>
    <property type="match status" value="1"/>
</dbReference>
<keyword evidence="5 7" id="KW-0472">Membrane</keyword>
<evidence type="ECO:0000313" key="8">
    <source>
        <dbReference type="EMBL" id="HGZ42770.1"/>
    </source>
</evidence>
<dbReference type="EMBL" id="DSQF01000012">
    <property type="protein sequence ID" value="HGZ42770.1"/>
    <property type="molecule type" value="Genomic_DNA"/>
</dbReference>
<evidence type="ECO:0000256" key="1">
    <source>
        <dbReference type="ARBA" id="ARBA00004651"/>
    </source>
</evidence>
<dbReference type="AlphaFoldDB" id="A0A832MJC9"/>
<comment type="caution">
    <text evidence="8">The sequence shown here is derived from an EMBL/GenBank/DDBJ whole genome shotgun (WGS) entry which is preliminary data.</text>
</comment>
<evidence type="ECO:0000256" key="2">
    <source>
        <dbReference type="ARBA" id="ARBA00022475"/>
    </source>
</evidence>
<sequence length="157" mass="16502">MTGTAHPAPDHAPDAHAAPHAHPNYVRVWAILVVLLVVSVIGPELNIRVVTLITAFGIALVKAYMVAKHFMHLNVERPIVHWALGFSLVFMVLLYAGVAPDVQKSEGQRWRKTAGYHYVSDAARGKGAGHGDHGAAAGDHGAAGAPETTDGQGGSGH</sequence>
<evidence type="ECO:0000256" key="3">
    <source>
        <dbReference type="ARBA" id="ARBA00022692"/>
    </source>
</evidence>
<dbReference type="InterPro" id="IPR011743">
    <property type="entry name" value="Caa3_sub_IV"/>
</dbReference>
<feature type="transmembrane region" description="Helical" evidence="7">
    <location>
        <begin position="25"/>
        <end position="42"/>
    </location>
</feature>
<dbReference type="GO" id="GO:0005886">
    <property type="term" value="C:plasma membrane"/>
    <property type="evidence" value="ECO:0007669"/>
    <property type="project" value="UniProtKB-SubCell"/>
</dbReference>
<evidence type="ECO:0000256" key="5">
    <source>
        <dbReference type="ARBA" id="ARBA00023136"/>
    </source>
</evidence>
<evidence type="ECO:0008006" key="9">
    <source>
        <dbReference type="Google" id="ProtNLM"/>
    </source>
</evidence>
<accession>A0A832MJC9</accession>
<proteinExistence type="predicted"/>
<feature type="transmembrane region" description="Helical" evidence="7">
    <location>
        <begin position="49"/>
        <end position="67"/>
    </location>
</feature>
<feature type="compositionally biased region" description="Low complexity" evidence="6">
    <location>
        <begin position="134"/>
        <end position="145"/>
    </location>
</feature>
<evidence type="ECO:0000256" key="6">
    <source>
        <dbReference type="SAM" id="MobiDB-lite"/>
    </source>
</evidence>
<keyword evidence="3 7" id="KW-0812">Transmembrane</keyword>
<gene>
    <name evidence="8" type="ORF">ENR23_04960</name>
</gene>
<organism evidence="8">
    <name type="scientific">Eiseniibacteriota bacterium</name>
    <dbReference type="NCBI Taxonomy" id="2212470"/>
    <lineage>
        <taxon>Bacteria</taxon>
        <taxon>Candidatus Eiseniibacteriota</taxon>
    </lineage>
</organism>
<comment type="subcellular location">
    <subcellularLocation>
        <location evidence="1">Cell membrane</location>
        <topology evidence="1">Multi-pass membrane protein</topology>
    </subcellularLocation>
</comment>
<evidence type="ECO:0000256" key="7">
    <source>
        <dbReference type="SAM" id="Phobius"/>
    </source>
</evidence>
<feature type="transmembrane region" description="Helical" evidence="7">
    <location>
        <begin position="79"/>
        <end position="102"/>
    </location>
</feature>
<name>A0A832MJC9_UNCEI</name>
<keyword evidence="4 7" id="KW-1133">Transmembrane helix</keyword>
<keyword evidence="2" id="KW-1003">Cell membrane</keyword>